<protein>
    <recommendedName>
        <fullName evidence="5">Chromo domain-containing protein</fullName>
    </recommendedName>
</protein>
<dbReference type="SUPFAM" id="SSF54160">
    <property type="entry name" value="Chromo domain-like"/>
    <property type="match status" value="1"/>
</dbReference>
<dbReference type="InterPro" id="IPR023780">
    <property type="entry name" value="Chromo_domain"/>
</dbReference>
<dbReference type="Gene3D" id="2.40.50.40">
    <property type="match status" value="1"/>
</dbReference>
<gene>
    <name evidence="6" type="ORF">ATNIH1004_009507</name>
</gene>
<proteinExistence type="predicted"/>
<name>A0A5M9M6V7_9EURO</name>
<feature type="domain" description="Chromo" evidence="5">
    <location>
        <begin position="86"/>
        <end position="145"/>
    </location>
</feature>
<dbReference type="PANTHER" id="PTHR22812">
    <property type="entry name" value="CHROMOBOX PROTEIN"/>
    <property type="match status" value="1"/>
</dbReference>
<comment type="subcellular location">
    <subcellularLocation>
        <location evidence="1">Nucleus</location>
    </subcellularLocation>
</comment>
<dbReference type="Pfam" id="PF00385">
    <property type="entry name" value="Chromo"/>
    <property type="match status" value="1"/>
</dbReference>
<dbReference type="InterPro" id="IPR051219">
    <property type="entry name" value="Heterochromatin_chromo-domain"/>
</dbReference>
<dbReference type="GeneID" id="54332209"/>
<dbReference type="InterPro" id="IPR000953">
    <property type="entry name" value="Chromo/chromo_shadow_dom"/>
</dbReference>
<sequence length="242" mass="26803">MAQVTYNAAIHSSTKTSPHEALMGFVPSLRINVDPDPTGHALAALERATQLKEKRSLVKDALEKAQKAMARQYNKRRIDRQFKIGVGSDQILEEKRDKSGNISYLVRWKGYPPDDDTWEPRSHVEDTEALDIWLTNTAPVTRRHKMAQRPNNTDLPPKETTQPLKDERTASTKRPRRLGVAGTGAMGECDGVRSGTGTDVLLSTRGIRGFRTARLAPLPAQPPSPAQQGDETGEVQQTCDVQ</sequence>
<reference evidence="6 7" key="1">
    <citation type="submission" date="2019-08" db="EMBL/GenBank/DDBJ databases">
        <title>The genome sequence of a newly discovered highly antifungal drug resistant Aspergillus species, Aspergillus tanneri NIH 1004.</title>
        <authorList>
            <person name="Mounaud S."/>
            <person name="Singh I."/>
            <person name="Joardar V."/>
            <person name="Pakala S."/>
            <person name="Pakala S."/>
            <person name="Venepally P."/>
            <person name="Chung J.K."/>
            <person name="Losada L."/>
            <person name="Nierman W.C."/>
        </authorList>
    </citation>
    <scope>NUCLEOTIDE SEQUENCE [LARGE SCALE GENOMIC DNA]</scope>
    <source>
        <strain evidence="6 7">NIH1004</strain>
    </source>
</reference>
<evidence type="ECO:0000313" key="7">
    <source>
        <dbReference type="Proteomes" id="UP000324241"/>
    </source>
</evidence>
<evidence type="ECO:0000256" key="4">
    <source>
        <dbReference type="SAM" id="MobiDB-lite"/>
    </source>
</evidence>
<dbReference type="GO" id="GO:0006338">
    <property type="term" value="P:chromatin remodeling"/>
    <property type="evidence" value="ECO:0007669"/>
    <property type="project" value="UniProtKB-ARBA"/>
</dbReference>
<dbReference type="GO" id="GO:0005634">
    <property type="term" value="C:nucleus"/>
    <property type="evidence" value="ECO:0007669"/>
    <property type="project" value="UniProtKB-SubCell"/>
</dbReference>
<evidence type="ECO:0000259" key="5">
    <source>
        <dbReference type="PROSITE" id="PS50013"/>
    </source>
</evidence>
<feature type="compositionally biased region" description="Polar residues" evidence="4">
    <location>
        <begin position="149"/>
        <end position="163"/>
    </location>
</feature>
<keyword evidence="3" id="KW-0539">Nucleus</keyword>
<dbReference type="OrthoDB" id="433924at2759"/>
<evidence type="ECO:0000256" key="2">
    <source>
        <dbReference type="ARBA" id="ARBA00011353"/>
    </source>
</evidence>
<evidence type="ECO:0000313" key="6">
    <source>
        <dbReference type="EMBL" id="KAA8642755.1"/>
    </source>
</evidence>
<accession>A0A5M9M6V7</accession>
<dbReference type="AlphaFoldDB" id="A0A5M9M6V7"/>
<organism evidence="6 7">
    <name type="scientific">Aspergillus tanneri</name>
    <dbReference type="NCBI Taxonomy" id="1220188"/>
    <lineage>
        <taxon>Eukaryota</taxon>
        <taxon>Fungi</taxon>
        <taxon>Dikarya</taxon>
        <taxon>Ascomycota</taxon>
        <taxon>Pezizomycotina</taxon>
        <taxon>Eurotiomycetes</taxon>
        <taxon>Eurotiomycetidae</taxon>
        <taxon>Eurotiales</taxon>
        <taxon>Aspergillaceae</taxon>
        <taxon>Aspergillus</taxon>
        <taxon>Aspergillus subgen. Circumdati</taxon>
    </lineage>
</organism>
<comment type="caution">
    <text evidence="6">The sequence shown here is derived from an EMBL/GenBank/DDBJ whole genome shotgun (WGS) entry which is preliminary data.</text>
</comment>
<feature type="region of interest" description="Disordered" evidence="4">
    <location>
        <begin position="143"/>
        <end position="191"/>
    </location>
</feature>
<dbReference type="Proteomes" id="UP000324241">
    <property type="component" value="Unassembled WGS sequence"/>
</dbReference>
<dbReference type="RefSeq" id="XP_033422117.1">
    <property type="nucleotide sequence ID" value="XM_033574099.1"/>
</dbReference>
<feature type="region of interest" description="Disordered" evidence="4">
    <location>
        <begin position="216"/>
        <end position="242"/>
    </location>
</feature>
<dbReference type="VEuPathDB" id="FungiDB:EYZ11_012993"/>
<dbReference type="PROSITE" id="PS50013">
    <property type="entry name" value="CHROMO_2"/>
    <property type="match status" value="1"/>
</dbReference>
<dbReference type="InterPro" id="IPR023779">
    <property type="entry name" value="Chromodomain_CS"/>
</dbReference>
<dbReference type="EMBL" id="QUQM01000005">
    <property type="protein sequence ID" value="KAA8642755.1"/>
    <property type="molecule type" value="Genomic_DNA"/>
</dbReference>
<evidence type="ECO:0000256" key="1">
    <source>
        <dbReference type="ARBA" id="ARBA00004123"/>
    </source>
</evidence>
<evidence type="ECO:0000256" key="3">
    <source>
        <dbReference type="ARBA" id="ARBA00023242"/>
    </source>
</evidence>
<dbReference type="SMART" id="SM00298">
    <property type="entry name" value="CHROMO"/>
    <property type="match status" value="1"/>
</dbReference>
<comment type="subunit">
    <text evidence="2">Component of the NuA4 histone acetyltransferase complex.</text>
</comment>
<dbReference type="InterPro" id="IPR016197">
    <property type="entry name" value="Chromo-like_dom_sf"/>
</dbReference>
<dbReference type="PROSITE" id="PS00598">
    <property type="entry name" value="CHROMO_1"/>
    <property type="match status" value="1"/>
</dbReference>